<keyword evidence="7 14" id="KW-0418">Kinase</keyword>
<dbReference type="InterPro" id="IPR036097">
    <property type="entry name" value="HisK_dim/P_sf"/>
</dbReference>
<dbReference type="Gene3D" id="3.30.565.10">
    <property type="entry name" value="Histidine kinase-like ATPase, C-terminal domain"/>
    <property type="match status" value="1"/>
</dbReference>
<dbReference type="Gene3D" id="6.10.340.10">
    <property type="match status" value="1"/>
</dbReference>
<feature type="transmembrane region" description="Helical" evidence="11">
    <location>
        <begin position="163"/>
        <end position="185"/>
    </location>
</feature>
<dbReference type="Pfam" id="PF00512">
    <property type="entry name" value="HisKA"/>
    <property type="match status" value="1"/>
</dbReference>
<dbReference type="PROSITE" id="PS50885">
    <property type="entry name" value="HAMP"/>
    <property type="match status" value="1"/>
</dbReference>
<evidence type="ECO:0000256" key="3">
    <source>
        <dbReference type="ARBA" id="ARBA00012438"/>
    </source>
</evidence>
<dbReference type="CDD" id="cd06225">
    <property type="entry name" value="HAMP"/>
    <property type="match status" value="1"/>
</dbReference>
<feature type="domain" description="Histidine kinase" evidence="12">
    <location>
        <begin position="246"/>
        <end position="458"/>
    </location>
</feature>
<keyword evidence="15" id="KW-1185">Reference proteome</keyword>
<evidence type="ECO:0000256" key="9">
    <source>
        <dbReference type="ARBA" id="ARBA00023012"/>
    </source>
</evidence>
<dbReference type="CDD" id="cd00075">
    <property type="entry name" value="HATPase"/>
    <property type="match status" value="1"/>
</dbReference>
<keyword evidence="10 11" id="KW-0472">Membrane</keyword>
<evidence type="ECO:0000313" key="15">
    <source>
        <dbReference type="Proteomes" id="UP000316612"/>
    </source>
</evidence>
<keyword evidence="4" id="KW-0597">Phosphoprotein</keyword>
<keyword evidence="9" id="KW-0902">Two-component regulatory system</keyword>
<dbReference type="InterPro" id="IPR003594">
    <property type="entry name" value="HATPase_dom"/>
</dbReference>
<gene>
    <name evidence="14" type="ORF">AUR04nite_29650</name>
</gene>
<evidence type="ECO:0000256" key="7">
    <source>
        <dbReference type="ARBA" id="ARBA00022777"/>
    </source>
</evidence>
<dbReference type="Proteomes" id="UP000316612">
    <property type="component" value="Unassembled WGS sequence"/>
</dbReference>
<dbReference type="SMART" id="SM00304">
    <property type="entry name" value="HAMP"/>
    <property type="match status" value="1"/>
</dbReference>
<comment type="subcellular location">
    <subcellularLocation>
        <location evidence="2">Cell membrane</location>
    </subcellularLocation>
</comment>
<evidence type="ECO:0000259" key="12">
    <source>
        <dbReference type="PROSITE" id="PS50109"/>
    </source>
</evidence>
<dbReference type="Gene3D" id="1.10.287.130">
    <property type="match status" value="1"/>
</dbReference>
<comment type="catalytic activity">
    <reaction evidence="1">
        <text>ATP + protein L-histidine = ADP + protein N-phospho-L-histidine.</text>
        <dbReference type="EC" id="2.7.13.3"/>
    </reaction>
</comment>
<dbReference type="InterPro" id="IPR004358">
    <property type="entry name" value="Sig_transdc_His_kin-like_C"/>
</dbReference>
<reference evidence="14 15" key="1">
    <citation type="submission" date="2019-06" db="EMBL/GenBank/DDBJ databases">
        <title>Whole genome shotgun sequence of Glutamicibacter uratoxydans NBRC 15515.</title>
        <authorList>
            <person name="Hosoyama A."/>
            <person name="Uohara A."/>
            <person name="Ohji S."/>
            <person name="Ichikawa N."/>
        </authorList>
    </citation>
    <scope>NUCLEOTIDE SEQUENCE [LARGE SCALE GENOMIC DNA]</scope>
    <source>
        <strain evidence="14 15">NBRC 15515</strain>
    </source>
</reference>
<protein>
    <recommendedName>
        <fullName evidence="3">histidine kinase</fullName>
        <ecNumber evidence="3">2.7.13.3</ecNumber>
    </recommendedName>
</protein>
<sequence length="463" mass="50567">MLLLVSLTLLIAGATGYVVQRHALNERLDDELIRSAQELQVLSDTGIAPSTLGPYDKAQDLIYRAMQRTMPAVHQGMVGLHGQTVTWTAPDVVALRLEGDQQLMSAVNSVAPEEKIALRTITTEMTTYRAIIVPVKLPADTEYSSFVVAFDYSAEIAEINRNMLSFGAAGAIAMAIAAGASWFFVSRMLRPIRQLQHTAKLISDTDLARRVDVVGHDEFAHLAGTINEMLDRLETALNTQRQLLDDVGHELRTPTTIISGHLQLIDPDDPQDVKASLEIALDELNRMSLLIEDLVTLAKSNRPDFAVPKRTPVGILLDEIHDKARALGDRQFRINGRAEADADLDPRRITQAMLQLCANSVKFSQPGTKITLDTRFVEKHGVQMLRWSVADEGCGIPAEDLPRIFERFGRGSNAVRTDGSGLGLNIVQAIAEAHGGELHVLSRPGAGCTVFLEIPVRQPGAAA</sequence>
<dbReference type="InterPro" id="IPR005467">
    <property type="entry name" value="His_kinase_dom"/>
</dbReference>
<dbReference type="CDD" id="cd00082">
    <property type="entry name" value="HisKA"/>
    <property type="match status" value="1"/>
</dbReference>
<dbReference type="PANTHER" id="PTHR45436">
    <property type="entry name" value="SENSOR HISTIDINE KINASE YKOH"/>
    <property type="match status" value="1"/>
</dbReference>
<dbReference type="SUPFAM" id="SSF47384">
    <property type="entry name" value="Homodimeric domain of signal transducing histidine kinase"/>
    <property type="match status" value="1"/>
</dbReference>
<dbReference type="SUPFAM" id="SSF158472">
    <property type="entry name" value="HAMP domain-like"/>
    <property type="match status" value="1"/>
</dbReference>
<proteinExistence type="predicted"/>
<evidence type="ECO:0000256" key="1">
    <source>
        <dbReference type="ARBA" id="ARBA00000085"/>
    </source>
</evidence>
<accession>A0A4Y4DS04</accession>
<feature type="domain" description="HAMP" evidence="13">
    <location>
        <begin position="186"/>
        <end position="238"/>
    </location>
</feature>
<dbReference type="PRINTS" id="PR00344">
    <property type="entry name" value="BCTRLSENSOR"/>
</dbReference>
<dbReference type="SUPFAM" id="SSF55874">
    <property type="entry name" value="ATPase domain of HSP90 chaperone/DNA topoisomerase II/histidine kinase"/>
    <property type="match status" value="1"/>
</dbReference>
<dbReference type="SMART" id="SM00387">
    <property type="entry name" value="HATPase_c"/>
    <property type="match status" value="1"/>
</dbReference>
<dbReference type="GO" id="GO:0005886">
    <property type="term" value="C:plasma membrane"/>
    <property type="evidence" value="ECO:0007669"/>
    <property type="project" value="UniProtKB-SubCell"/>
</dbReference>
<dbReference type="EMBL" id="BJNY01000020">
    <property type="protein sequence ID" value="GED07433.1"/>
    <property type="molecule type" value="Genomic_DNA"/>
</dbReference>
<dbReference type="PANTHER" id="PTHR45436:SF5">
    <property type="entry name" value="SENSOR HISTIDINE KINASE TRCS"/>
    <property type="match status" value="1"/>
</dbReference>
<keyword evidence="8 11" id="KW-1133">Transmembrane helix</keyword>
<dbReference type="PROSITE" id="PS50109">
    <property type="entry name" value="HIS_KIN"/>
    <property type="match status" value="1"/>
</dbReference>
<dbReference type="InterPro" id="IPR036890">
    <property type="entry name" value="HATPase_C_sf"/>
</dbReference>
<evidence type="ECO:0000256" key="6">
    <source>
        <dbReference type="ARBA" id="ARBA00022692"/>
    </source>
</evidence>
<evidence type="ECO:0000313" key="14">
    <source>
        <dbReference type="EMBL" id="GED07433.1"/>
    </source>
</evidence>
<comment type="caution">
    <text evidence="14">The sequence shown here is derived from an EMBL/GenBank/DDBJ whole genome shotgun (WGS) entry which is preliminary data.</text>
</comment>
<evidence type="ECO:0000256" key="10">
    <source>
        <dbReference type="ARBA" id="ARBA00023136"/>
    </source>
</evidence>
<keyword evidence="5" id="KW-0808">Transferase</keyword>
<evidence type="ECO:0000256" key="11">
    <source>
        <dbReference type="SAM" id="Phobius"/>
    </source>
</evidence>
<dbReference type="InterPro" id="IPR050428">
    <property type="entry name" value="TCS_sensor_his_kinase"/>
</dbReference>
<keyword evidence="6 11" id="KW-0812">Transmembrane</keyword>
<evidence type="ECO:0000256" key="5">
    <source>
        <dbReference type="ARBA" id="ARBA00022679"/>
    </source>
</evidence>
<dbReference type="SMART" id="SM00388">
    <property type="entry name" value="HisKA"/>
    <property type="match status" value="1"/>
</dbReference>
<dbReference type="InterPro" id="IPR003660">
    <property type="entry name" value="HAMP_dom"/>
</dbReference>
<dbReference type="GO" id="GO:0000155">
    <property type="term" value="F:phosphorelay sensor kinase activity"/>
    <property type="evidence" value="ECO:0007669"/>
    <property type="project" value="InterPro"/>
</dbReference>
<evidence type="ECO:0000256" key="8">
    <source>
        <dbReference type="ARBA" id="ARBA00022989"/>
    </source>
</evidence>
<evidence type="ECO:0000259" key="13">
    <source>
        <dbReference type="PROSITE" id="PS50885"/>
    </source>
</evidence>
<dbReference type="InterPro" id="IPR003661">
    <property type="entry name" value="HisK_dim/P_dom"/>
</dbReference>
<evidence type="ECO:0000256" key="2">
    <source>
        <dbReference type="ARBA" id="ARBA00004236"/>
    </source>
</evidence>
<name>A0A4Y4DS04_GLUUR</name>
<dbReference type="Pfam" id="PF00672">
    <property type="entry name" value="HAMP"/>
    <property type="match status" value="1"/>
</dbReference>
<evidence type="ECO:0000256" key="4">
    <source>
        <dbReference type="ARBA" id="ARBA00022553"/>
    </source>
</evidence>
<dbReference type="OrthoDB" id="9786919at2"/>
<dbReference type="Pfam" id="PF02518">
    <property type="entry name" value="HATPase_c"/>
    <property type="match status" value="1"/>
</dbReference>
<dbReference type="AlphaFoldDB" id="A0A4Y4DS04"/>
<organism evidence="14 15">
    <name type="scientific">Glutamicibacter uratoxydans</name>
    <name type="common">Arthrobacter uratoxydans</name>
    <dbReference type="NCBI Taxonomy" id="43667"/>
    <lineage>
        <taxon>Bacteria</taxon>
        <taxon>Bacillati</taxon>
        <taxon>Actinomycetota</taxon>
        <taxon>Actinomycetes</taxon>
        <taxon>Micrococcales</taxon>
        <taxon>Micrococcaceae</taxon>
        <taxon>Glutamicibacter</taxon>
    </lineage>
</organism>
<dbReference type="EC" id="2.7.13.3" evidence="3"/>